<sequence>MSDEFDINDTESVVQISSDISCSCEECDFYIDADVEEGVNHYIQVHGYTLLHIGQETEHDQNGEPWHNTVAFLAV</sequence>
<evidence type="ECO:0000313" key="2">
    <source>
        <dbReference type="Proteomes" id="UP000324760"/>
    </source>
</evidence>
<proteinExistence type="predicted"/>
<accession>A0A5P1R9G8</accession>
<evidence type="ECO:0000313" key="1">
    <source>
        <dbReference type="EMBL" id="QEQ96270.1"/>
    </source>
</evidence>
<dbReference type="OrthoDB" id="9954022at2"/>
<reference evidence="1 2" key="1">
    <citation type="journal article" date="2019" name="Biochem. Eng. J.">
        <title>Metabolic engineering of the marine bacteria Neptunomonas concharum for the production of acetoin and meso-2,3-butanediol from acetate.</title>
        <authorList>
            <person name="Li W."/>
            <person name="Pu N."/>
            <person name="Liu C.-X."/>
            <person name="Yuan Q.-P."/>
            <person name="Li Z.-J."/>
        </authorList>
    </citation>
    <scope>NUCLEOTIDE SEQUENCE [LARGE SCALE GENOMIC DNA]</scope>
    <source>
        <strain evidence="1 2">JCM17730</strain>
    </source>
</reference>
<protein>
    <submittedName>
        <fullName evidence="1">Uncharacterized protein</fullName>
    </submittedName>
</protein>
<dbReference type="KEGG" id="ncu:F0U83_05860"/>
<keyword evidence="2" id="KW-1185">Reference proteome</keyword>
<dbReference type="RefSeq" id="WP_138988650.1">
    <property type="nucleotide sequence ID" value="NZ_CP043869.1"/>
</dbReference>
<organism evidence="1 2">
    <name type="scientific">Neptunomonas concharum</name>
    <dbReference type="NCBI Taxonomy" id="1031538"/>
    <lineage>
        <taxon>Bacteria</taxon>
        <taxon>Pseudomonadati</taxon>
        <taxon>Pseudomonadota</taxon>
        <taxon>Gammaproteobacteria</taxon>
        <taxon>Oceanospirillales</taxon>
        <taxon>Oceanospirillaceae</taxon>
        <taxon>Neptunomonas</taxon>
    </lineage>
</organism>
<gene>
    <name evidence="1" type="ORF">F0U83_05860</name>
</gene>
<name>A0A5P1R9G8_9GAMM</name>
<dbReference type="AlphaFoldDB" id="A0A5P1R9G8"/>
<dbReference type="EMBL" id="CP043869">
    <property type="protein sequence ID" value="QEQ96270.1"/>
    <property type="molecule type" value="Genomic_DNA"/>
</dbReference>
<dbReference type="Proteomes" id="UP000324760">
    <property type="component" value="Chromosome"/>
</dbReference>